<keyword evidence="3" id="KW-1185">Reference proteome</keyword>
<dbReference type="Proteomes" id="UP000297649">
    <property type="component" value="Unassembled WGS sequence"/>
</dbReference>
<dbReference type="AlphaFoldDB" id="A0A6H3NPU8"/>
<comment type="caution">
    <text evidence="2">The sequence shown here is derived from an EMBL/GenBank/DDBJ whole genome shotgun (WGS) entry which is preliminary data.</text>
</comment>
<dbReference type="RefSeq" id="WP_135744679.1">
    <property type="nucleotide sequence ID" value="NZ_JAIZBL010000001.1"/>
</dbReference>
<evidence type="ECO:0000313" key="2">
    <source>
        <dbReference type="EMBL" id="TGN14979.1"/>
    </source>
</evidence>
<dbReference type="SMART" id="SM00748">
    <property type="entry name" value="HEPN"/>
    <property type="match status" value="1"/>
</dbReference>
<accession>A0A6H3NPU8</accession>
<evidence type="ECO:0000259" key="1">
    <source>
        <dbReference type="PROSITE" id="PS50910"/>
    </source>
</evidence>
<dbReference type="OrthoDB" id="9808176at2"/>
<evidence type="ECO:0000313" key="3">
    <source>
        <dbReference type="Proteomes" id="UP000297649"/>
    </source>
</evidence>
<dbReference type="PROSITE" id="PS50910">
    <property type="entry name" value="HEPN"/>
    <property type="match status" value="1"/>
</dbReference>
<gene>
    <name evidence="2" type="ORF">EHR08_01355</name>
</gene>
<dbReference type="Pfam" id="PF05168">
    <property type="entry name" value="HEPN"/>
    <property type="match status" value="1"/>
</dbReference>
<sequence length="129" mass="14695">MQHDDPGSPEAWLAHAKSDLLLAKLGDKKDILLNQLCFHAQQTAEKSLKAVLIKENAEFLFTHNIKTLILSLPDRIEKPSFFEELAILTDYAVSTRYPGDYEDILEAEYAKAIELAELVFKWANHLIKN</sequence>
<name>A0A6H3NPU8_9LEPT</name>
<organism evidence="2 3">
    <name type="scientific">Leptospira bandrabouensis</name>
    <dbReference type="NCBI Taxonomy" id="2484903"/>
    <lineage>
        <taxon>Bacteria</taxon>
        <taxon>Pseudomonadati</taxon>
        <taxon>Spirochaetota</taxon>
        <taxon>Spirochaetia</taxon>
        <taxon>Leptospirales</taxon>
        <taxon>Leptospiraceae</taxon>
        <taxon>Leptospira</taxon>
    </lineage>
</organism>
<reference evidence="2" key="1">
    <citation type="journal article" date="2019" name="PLoS Negl. Trop. Dis.">
        <title>Revisiting the worldwide diversity of Leptospira species in the environment.</title>
        <authorList>
            <person name="Vincent A.T."/>
            <person name="Schiettekatte O."/>
            <person name="Bourhy P."/>
            <person name="Veyrier F.J."/>
            <person name="Picardeau M."/>
        </authorList>
    </citation>
    <scope>NUCLEOTIDE SEQUENCE [LARGE SCALE GENOMIC DNA]</scope>
    <source>
        <strain evidence="2">201601109</strain>
    </source>
</reference>
<dbReference type="Gene3D" id="1.20.120.330">
    <property type="entry name" value="Nucleotidyltransferases domain 2"/>
    <property type="match status" value="1"/>
</dbReference>
<protein>
    <submittedName>
        <fullName evidence="2">HEPN domain-containing protein</fullName>
    </submittedName>
</protein>
<dbReference type="InterPro" id="IPR007842">
    <property type="entry name" value="HEPN_dom"/>
</dbReference>
<dbReference type="SUPFAM" id="SSF81593">
    <property type="entry name" value="Nucleotidyltransferase substrate binding subunit/domain"/>
    <property type="match status" value="1"/>
</dbReference>
<feature type="domain" description="HEPN" evidence="1">
    <location>
        <begin position="14"/>
        <end position="126"/>
    </location>
</feature>
<proteinExistence type="predicted"/>
<dbReference type="EMBL" id="RQHU01000005">
    <property type="protein sequence ID" value="TGN14979.1"/>
    <property type="molecule type" value="Genomic_DNA"/>
</dbReference>